<name>A0ABY2BAX6_9ACTN</name>
<feature type="transmembrane region" description="Helical" evidence="1">
    <location>
        <begin position="58"/>
        <end position="80"/>
    </location>
</feature>
<protein>
    <recommendedName>
        <fullName evidence="4">PH (Pleckstrin Homology) domain-containing protein</fullName>
    </recommendedName>
</protein>
<evidence type="ECO:0008006" key="4">
    <source>
        <dbReference type="Google" id="ProtNLM"/>
    </source>
</evidence>
<reference evidence="2 3" key="1">
    <citation type="journal article" date="2015" name="Stand. Genomic Sci.">
        <title>Genomic Encyclopedia of Bacterial and Archaeal Type Strains, Phase III: the genomes of soil and plant-associated and newly described type strains.</title>
        <authorList>
            <person name="Whitman W.B."/>
            <person name="Woyke T."/>
            <person name="Klenk H.P."/>
            <person name="Zhou Y."/>
            <person name="Lilburn T.G."/>
            <person name="Beck B.J."/>
            <person name="De Vos P."/>
            <person name="Vandamme P."/>
            <person name="Eisen J.A."/>
            <person name="Garrity G."/>
            <person name="Hugenholtz P."/>
            <person name="Kyrpides N.C."/>
        </authorList>
    </citation>
    <scope>NUCLEOTIDE SEQUENCE [LARGE SCALE GENOMIC DNA]</scope>
    <source>
        <strain evidence="2 3">VKM Ac-2538</strain>
    </source>
</reference>
<evidence type="ECO:0000313" key="3">
    <source>
        <dbReference type="Proteomes" id="UP000295818"/>
    </source>
</evidence>
<feature type="transmembrane region" description="Helical" evidence="1">
    <location>
        <begin position="26"/>
        <end position="46"/>
    </location>
</feature>
<dbReference type="RefSeq" id="WP_132194543.1">
    <property type="nucleotide sequence ID" value="NZ_SLWM01000021.1"/>
</dbReference>
<dbReference type="Proteomes" id="UP000295818">
    <property type="component" value="Unassembled WGS sequence"/>
</dbReference>
<evidence type="ECO:0000256" key="1">
    <source>
        <dbReference type="SAM" id="Phobius"/>
    </source>
</evidence>
<evidence type="ECO:0000313" key="2">
    <source>
        <dbReference type="EMBL" id="TCO13955.1"/>
    </source>
</evidence>
<keyword evidence="1" id="KW-0812">Transmembrane</keyword>
<proteinExistence type="predicted"/>
<accession>A0ABY2BAX6</accession>
<organism evidence="2 3">
    <name type="scientific">Kribbella orskensis</name>
    <dbReference type="NCBI Taxonomy" id="2512216"/>
    <lineage>
        <taxon>Bacteria</taxon>
        <taxon>Bacillati</taxon>
        <taxon>Actinomycetota</taxon>
        <taxon>Actinomycetes</taxon>
        <taxon>Propionibacteriales</taxon>
        <taxon>Kribbellaceae</taxon>
        <taxon>Kribbella</taxon>
    </lineage>
</organism>
<sequence length="166" mass="18026">MSTAATWTSEYETTGRVVFPQRRSRLLIRLVFFALLMAASLVSNVQHLRAGDVSGTLGVLRLTALAGFVCVVGLTVWQLITRRPVVTVDRVGITSGMDRAKGLVPWEGIARIDAPSGLPGLRTVQVQPLDKHGSTALGIPQDNVQNLAELTDWLRALLAQRQTPTD</sequence>
<comment type="caution">
    <text evidence="2">The sequence shown here is derived from an EMBL/GenBank/DDBJ whole genome shotgun (WGS) entry which is preliminary data.</text>
</comment>
<keyword evidence="3" id="KW-1185">Reference proteome</keyword>
<keyword evidence="1" id="KW-1133">Transmembrane helix</keyword>
<dbReference type="EMBL" id="SLWM01000021">
    <property type="protein sequence ID" value="TCO13955.1"/>
    <property type="molecule type" value="Genomic_DNA"/>
</dbReference>
<keyword evidence="1" id="KW-0472">Membrane</keyword>
<gene>
    <name evidence="2" type="ORF">EV644_12135</name>
</gene>